<feature type="chain" id="PRO_5002417537" evidence="5">
    <location>
        <begin position="20"/>
        <end position="600"/>
    </location>
</feature>
<proteinExistence type="predicted"/>
<evidence type="ECO:0000256" key="5">
    <source>
        <dbReference type="SAM" id="SignalP"/>
    </source>
</evidence>
<evidence type="ECO:0000313" key="8">
    <source>
        <dbReference type="Proteomes" id="UP000033054"/>
    </source>
</evidence>
<dbReference type="SUPFAM" id="SSF46626">
    <property type="entry name" value="Cytochrome c"/>
    <property type="match status" value="1"/>
</dbReference>
<protein>
    <submittedName>
        <fullName evidence="7">Cytochrome C</fullName>
    </submittedName>
</protein>
<sequence length="600" mass="66044">MKFCFFLLVITSWNMSAMAQQPASGGQARQSKPAATTVGVEPTAYSADKRIVAKGQLLFQNSCSPCHNFLQKGIGPNLGQVTTQVSATWLKQFIRNAPEKISQKDDRATRLFNEYKQVMPAFSNLTETDLTALLAYIHANHKAESLASSAEKLGAGLENPIPAKLAKSGLRLRLSEVLTAPATSTAIPHARINKMAVLPGQPDRVTPDRVTPDRVFLQDLRGILYELVGNELRVFMDIRKERPDFIPAPGLATGFGSFAFHPDFYQNGLLYTTHTEKAGTAPADFAYADTIPVRLQWVLTEWKVNKPTEAIFSGTGRELLRVNFVSAIHGLQEITFNPLASPKSPDYGLLYMGLGDGGATEEGYYFLCNDKSRIWGSVARIDPRGRNSTNGRYGIPPENPYAQDQNPATLGEIFCRGFRNPNRISWSPDGKMLITDIGQHNAEELNLGIAGADYGWPQREGTFRMNPRGNMSVVYPLPSDDSSSAYSYPVAQYDHDEGNAISGGFVNTGTSLPLLNGKYVFGDVVNGRVFFVESADLKTGTQVPVQEVDLEVDGQLTTFQKLSGSKKTDLRFGMGLHHGLYLFTKTDGKLYRVTDCYQPR</sequence>
<evidence type="ECO:0000256" key="1">
    <source>
        <dbReference type="ARBA" id="ARBA00022617"/>
    </source>
</evidence>
<organism evidence="7 8">
    <name type="scientific">Spirosoma radiotolerans</name>
    <dbReference type="NCBI Taxonomy" id="1379870"/>
    <lineage>
        <taxon>Bacteria</taxon>
        <taxon>Pseudomonadati</taxon>
        <taxon>Bacteroidota</taxon>
        <taxon>Cytophagia</taxon>
        <taxon>Cytophagales</taxon>
        <taxon>Cytophagaceae</taxon>
        <taxon>Spirosoma</taxon>
    </lineage>
</organism>
<dbReference type="PROSITE" id="PS51007">
    <property type="entry name" value="CYTC"/>
    <property type="match status" value="1"/>
</dbReference>
<keyword evidence="5" id="KW-0732">Signal</keyword>
<keyword evidence="1 4" id="KW-0349">Heme</keyword>
<dbReference type="PANTHER" id="PTHR19328:SF75">
    <property type="entry name" value="ALDOSE SUGAR DEHYDROGENASE YLII"/>
    <property type="match status" value="1"/>
</dbReference>
<dbReference type="GO" id="GO:0020037">
    <property type="term" value="F:heme binding"/>
    <property type="evidence" value="ECO:0007669"/>
    <property type="project" value="InterPro"/>
</dbReference>
<dbReference type="AlphaFoldDB" id="A0A0E4A0N2"/>
<dbReference type="GO" id="GO:0046872">
    <property type="term" value="F:metal ion binding"/>
    <property type="evidence" value="ECO:0007669"/>
    <property type="project" value="UniProtKB-KW"/>
</dbReference>
<keyword evidence="3 4" id="KW-0408">Iron</keyword>
<gene>
    <name evidence="7" type="ORF">SD10_21115</name>
</gene>
<keyword evidence="8" id="KW-1185">Reference proteome</keyword>
<dbReference type="InterPro" id="IPR036909">
    <property type="entry name" value="Cyt_c-like_dom_sf"/>
</dbReference>
<keyword evidence="2 4" id="KW-0479">Metal-binding</keyword>
<accession>A0A0E4A0N2</accession>
<dbReference type="Proteomes" id="UP000033054">
    <property type="component" value="Chromosome"/>
</dbReference>
<name>A0A0E4A0N2_9BACT</name>
<dbReference type="HOGENOM" id="CLU_012344_1_0_10"/>
<evidence type="ECO:0000256" key="4">
    <source>
        <dbReference type="PROSITE-ProRule" id="PRU00433"/>
    </source>
</evidence>
<dbReference type="Gene3D" id="2.120.10.30">
    <property type="entry name" value="TolB, C-terminal domain"/>
    <property type="match status" value="1"/>
</dbReference>
<feature type="signal peptide" evidence="5">
    <location>
        <begin position="1"/>
        <end position="19"/>
    </location>
</feature>
<evidence type="ECO:0000313" key="7">
    <source>
        <dbReference type="EMBL" id="AKD58694.1"/>
    </source>
</evidence>
<dbReference type="STRING" id="1379870.SD10_21115"/>
<reference evidence="7 8" key="1">
    <citation type="journal article" date="2014" name="Curr. Microbiol.">
        <title>Spirosoma radiotolerans sp. nov., a gamma-radiation-resistant bacterium isolated from gamma ray-irradiated soil.</title>
        <authorList>
            <person name="Lee J.J."/>
            <person name="Srinivasan S."/>
            <person name="Lim S."/>
            <person name="Joe M."/>
            <person name="Im S."/>
            <person name="Bae S.I."/>
            <person name="Park K.R."/>
            <person name="Han J.H."/>
            <person name="Park S.H."/>
            <person name="Joo B.M."/>
            <person name="Park S.J."/>
            <person name="Kim M.K."/>
        </authorList>
    </citation>
    <scope>NUCLEOTIDE SEQUENCE [LARGE SCALE GENOMIC DNA]</scope>
    <source>
        <strain evidence="7 8">DG5A</strain>
    </source>
</reference>
<dbReference type="SUPFAM" id="SSF50952">
    <property type="entry name" value="Soluble quinoprotein glucose dehydrogenase"/>
    <property type="match status" value="1"/>
</dbReference>
<dbReference type="PANTHER" id="PTHR19328">
    <property type="entry name" value="HEDGEHOG-INTERACTING PROTEIN"/>
    <property type="match status" value="1"/>
</dbReference>
<dbReference type="PATRIC" id="fig|1379870.5.peg.4555"/>
<dbReference type="InterPro" id="IPR011042">
    <property type="entry name" value="6-blade_b-propeller_TolB-like"/>
</dbReference>
<dbReference type="Gene3D" id="1.10.760.10">
    <property type="entry name" value="Cytochrome c-like domain"/>
    <property type="match status" value="1"/>
</dbReference>
<dbReference type="Pfam" id="PF00034">
    <property type="entry name" value="Cytochrom_C"/>
    <property type="match status" value="1"/>
</dbReference>
<evidence type="ECO:0000259" key="6">
    <source>
        <dbReference type="PROSITE" id="PS51007"/>
    </source>
</evidence>
<dbReference type="InterPro" id="IPR009056">
    <property type="entry name" value="Cyt_c-like_dom"/>
</dbReference>
<feature type="domain" description="Cytochrome c" evidence="6">
    <location>
        <begin position="50"/>
        <end position="141"/>
    </location>
</feature>
<dbReference type="Pfam" id="PF07995">
    <property type="entry name" value="GSDH"/>
    <property type="match status" value="1"/>
</dbReference>
<dbReference type="EMBL" id="CP010429">
    <property type="protein sequence ID" value="AKD58694.1"/>
    <property type="molecule type" value="Genomic_DNA"/>
</dbReference>
<evidence type="ECO:0000256" key="2">
    <source>
        <dbReference type="ARBA" id="ARBA00022723"/>
    </source>
</evidence>
<dbReference type="InterPro" id="IPR012938">
    <property type="entry name" value="Glc/Sorbosone_DH"/>
</dbReference>
<dbReference type="KEGG" id="srd:SD10_21115"/>
<dbReference type="InterPro" id="IPR011041">
    <property type="entry name" value="Quinoprot_gluc/sorb_DH_b-prop"/>
</dbReference>
<dbReference type="GO" id="GO:0009055">
    <property type="term" value="F:electron transfer activity"/>
    <property type="evidence" value="ECO:0007669"/>
    <property type="project" value="InterPro"/>
</dbReference>
<evidence type="ECO:0000256" key="3">
    <source>
        <dbReference type="ARBA" id="ARBA00023004"/>
    </source>
</evidence>